<dbReference type="Proteomes" id="UP000319160">
    <property type="component" value="Unassembled WGS sequence"/>
</dbReference>
<dbReference type="InterPro" id="IPR036259">
    <property type="entry name" value="MFS_trans_sf"/>
</dbReference>
<keyword evidence="4 8" id="KW-0812">Transmembrane</keyword>
<dbReference type="PANTHER" id="PTHR23506:SF23">
    <property type="entry name" value="GH10249P"/>
    <property type="match status" value="1"/>
</dbReference>
<dbReference type="InterPro" id="IPR050930">
    <property type="entry name" value="MFS_Vesicular_Transporter"/>
</dbReference>
<evidence type="ECO:0000256" key="8">
    <source>
        <dbReference type="SAM" id="Phobius"/>
    </source>
</evidence>
<evidence type="ECO:0000313" key="11">
    <source>
        <dbReference type="Proteomes" id="UP000319160"/>
    </source>
</evidence>
<evidence type="ECO:0000256" key="4">
    <source>
        <dbReference type="ARBA" id="ARBA00022692"/>
    </source>
</evidence>
<comment type="caution">
    <text evidence="10">The sequence shown here is derived from an EMBL/GenBank/DDBJ whole genome shotgun (WGS) entry which is preliminary data.</text>
</comment>
<evidence type="ECO:0000256" key="7">
    <source>
        <dbReference type="SAM" id="MobiDB-lite"/>
    </source>
</evidence>
<dbReference type="OrthoDB" id="5086884at2759"/>
<feature type="domain" description="Major facilitator superfamily (MFS) profile" evidence="9">
    <location>
        <begin position="75"/>
        <end position="529"/>
    </location>
</feature>
<gene>
    <name evidence="10" type="ORF">FHL15_003330</name>
</gene>
<evidence type="ECO:0000256" key="1">
    <source>
        <dbReference type="ARBA" id="ARBA00004141"/>
    </source>
</evidence>
<dbReference type="PROSITE" id="PS50850">
    <property type="entry name" value="MFS"/>
    <property type="match status" value="1"/>
</dbReference>
<feature type="transmembrane region" description="Helical" evidence="8">
    <location>
        <begin position="237"/>
        <end position="257"/>
    </location>
</feature>
<name>A0A553I6E5_9PEZI</name>
<dbReference type="STRING" id="2512241.A0A553I6E5"/>
<organism evidence="10 11">
    <name type="scientific">Xylaria flabelliformis</name>
    <dbReference type="NCBI Taxonomy" id="2512241"/>
    <lineage>
        <taxon>Eukaryota</taxon>
        <taxon>Fungi</taxon>
        <taxon>Dikarya</taxon>
        <taxon>Ascomycota</taxon>
        <taxon>Pezizomycotina</taxon>
        <taxon>Sordariomycetes</taxon>
        <taxon>Xylariomycetidae</taxon>
        <taxon>Xylariales</taxon>
        <taxon>Xylariaceae</taxon>
        <taxon>Xylaria</taxon>
    </lineage>
</organism>
<dbReference type="GO" id="GO:0016020">
    <property type="term" value="C:membrane"/>
    <property type="evidence" value="ECO:0007669"/>
    <property type="project" value="UniProtKB-SubCell"/>
</dbReference>
<feature type="transmembrane region" description="Helical" evidence="8">
    <location>
        <begin position="117"/>
        <end position="140"/>
    </location>
</feature>
<keyword evidence="5 8" id="KW-1133">Transmembrane helix</keyword>
<feature type="transmembrane region" description="Helical" evidence="8">
    <location>
        <begin position="179"/>
        <end position="197"/>
    </location>
</feature>
<dbReference type="InterPro" id="IPR001958">
    <property type="entry name" value="Tet-R_TetA/multi-R_MdtG-like"/>
</dbReference>
<feature type="region of interest" description="Disordered" evidence="7">
    <location>
        <begin position="272"/>
        <end position="319"/>
    </location>
</feature>
<proteinExistence type="inferred from homology"/>
<feature type="transmembrane region" description="Helical" evidence="8">
    <location>
        <begin position="429"/>
        <end position="449"/>
    </location>
</feature>
<feature type="transmembrane region" description="Helical" evidence="8">
    <location>
        <begin position="77"/>
        <end position="97"/>
    </location>
</feature>
<dbReference type="Pfam" id="PF07690">
    <property type="entry name" value="MFS_1"/>
    <property type="match status" value="1"/>
</dbReference>
<accession>A0A553I6E5</accession>
<sequence length="542" mass="58402">MRNTARHKHSRIPIRSRWQTSQELGRRWHTAAAGTFTHRNIRAMARFGYVRQFLSGGSAETTGKPPYLLPFRSSTTLIAITVNLAIFTDIFFYGLIVPVLPFALSTQANVPEDEVQYWVSILLAAYSASLFVSSPIAGIYADHTSSRRWPLLLGLIALAASTLLLAFGNSIGLFVLGRVLQGLSAAVVWSVGCALLVDTMGSKVGVAMGYVSISMSIALLLAPVIGGVVYSNVGYHAAYYVAFGVVGLDIVLRLAMIEKKVARQWIRQPETENPQIDVEKTSPANAPGNEPPKHSTGITEAPAVDPVVDREDDGSEKEEKKRGRGAIALLKSSRLLAALYGILVESGILIGFDATLALFVRKVFGWNATAVAVLFLALFIPGLIAPLAGWLSDKYGAKWPSFAGFVLTIPILISMRFVTDNTIQHKVLLGFLLALAGFTLPFAMTPLMAEISYVIEAKEAETPGIFGENGVYGLAYGLFNMSFALGGIIGPIWAGYVVESAGWGTLTWNFGLWAASAAVVVFIWGANKPQSPVVEDARTEST</sequence>
<dbReference type="InterPro" id="IPR020846">
    <property type="entry name" value="MFS_dom"/>
</dbReference>
<dbReference type="Gene3D" id="1.20.1250.20">
    <property type="entry name" value="MFS general substrate transporter like domains"/>
    <property type="match status" value="1"/>
</dbReference>
<keyword evidence="11" id="KW-1185">Reference proteome</keyword>
<evidence type="ECO:0000256" key="5">
    <source>
        <dbReference type="ARBA" id="ARBA00022989"/>
    </source>
</evidence>
<dbReference type="EMBL" id="VFLP01000014">
    <property type="protein sequence ID" value="TRX95776.1"/>
    <property type="molecule type" value="Genomic_DNA"/>
</dbReference>
<protein>
    <recommendedName>
        <fullName evidence="9">Major facilitator superfamily (MFS) profile domain-containing protein</fullName>
    </recommendedName>
</protein>
<keyword evidence="3" id="KW-0813">Transport</keyword>
<comment type="subcellular location">
    <subcellularLocation>
        <location evidence="1">Membrane</location>
        <topology evidence="1">Multi-pass membrane protein</topology>
    </subcellularLocation>
</comment>
<comment type="similarity">
    <text evidence="2">Belongs to the major facilitator superfamily. Vesicular transporter family.</text>
</comment>
<feature type="transmembrane region" description="Helical" evidence="8">
    <location>
        <begin position="506"/>
        <end position="526"/>
    </location>
</feature>
<feature type="transmembrane region" description="Helical" evidence="8">
    <location>
        <begin position="209"/>
        <end position="231"/>
    </location>
</feature>
<evidence type="ECO:0000256" key="2">
    <source>
        <dbReference type="ARBA" id="ARBA00006829"/>
    </source>
</evidence>
<dbReference type="PRINTS" id="PR01035">
    <property type="entry name" value="TCRTETA"/>
</dbReference>
<dbReference type="CDD" id="cd17325">
    <property type="entry name" value="MFS_MdtG_SLC18_like"/>
    <property type="match status" value="1"/>
</dbReference>
<keyword evidence="6 8" id="KW-0472">Membrane</keyword>
<dbReference type="PANTHER" id="PTHR23506">
    <property type="entry name" value="GH10249P"/>
    <property type="match status" value="1"/>
</dbReference>
<reference evidence="11" key="1">
    <citation type="submission" date="2019-06" db="EMBL/GenBank/DDBJ databases">
        <title>Draft genome sequence of the griseofulvin-producing fungus Xylaria cubensis strain G536.</title>
        <authorList>
            <person name="Mead M.E."/>
            <person name="Raja H.A."/>
            <person name="Steenwyk J.L."/>
            <person name="Knowles S.L."/>
            <person name="Oberlies N.H."/>
            <person name="Rokas A."/>
        </authorList>
    </citation>
    <scope>NUCLEOTIDE SEQUENCE [LARGE SCALE GENOMIC DNA]</scope>
    <source>
        <strain evidence="11">G536</strain>
    </source>
</reference>
<dbReference type="GO" id="GO:0022857">
    <property type="term" value="F:transmembrane transporter activity"/>
    <property type="evidence" value="ECO:0007669"/>
    <property type="project" value="InterPro"/>
</dbReference>
<evidence type="ECO:0000256" key="3">
    <source>
        <dbReference type="ARBA" id="ARBA00022448"/>
    </source>
</evidence>
<dbReference type="SUPFAM" id="SSF103473">
    <property type="entry name" value="MFS general substrate transporter"/>
    <property type="match status" value="1"/>
</dbReference>
<dbReference type="AlphaFoldDB" id="A0A553I6E5"/>
<feature type="transmembrane region" description="Helical" evidence="8">
    <location>
        <begin position="470"/>
        <end position="494"/>
    </location>
</feature>
<feature type="transmembrane region" description="Helical" evidence="8">
    <location>
        <begin position="366"/>
        <end position="387"/>
    </location>
</feature>
<evidence type="ECO:0000313" key="10">
    <source>
        <dbReference type="EMBL" id="TRX95776.1"/>
    </source>
</evidence>
<dbReference type="InterPro" id="IPR011701">
    <property type="entry name" value="MFS"/>
</dbReference>
<feature type="transmembrane region" description="Helical" evidence="8">
    <location>
        <begin position="152"/>
        <end position="173"/>
    </location>
</feature>
<feature type="transmembrane region" description="Helical" evidence="8">
    <location>
        <begin position="399"/>
        <end position="417"/>
    </location>
</feature>
<evidence type="ECO:0000256" key="6">
    <source>
        <dbReference type="ARBA" id="ARBA00023136"/>
    </source>
</evidence>
<evidence type="ECO:0000259" key="9">
    <source>
        <dbReference type="PROSITE" id="PS50850"/>
    </source>
</evidence>